<evidence type="ECO:0000313" key="1">
    <source>
        <dbReference type="EMBL" id="KAK7590639.1"/>
    </source>
</evidence>
<gene>
    <name evidence="1" type="ORF">V9T40_002252</name>
</gene>
<protein>
    <submittedName>
        <fullName evidence="1">Uncharacterized protein</fullName>
    </submittedName>
</protein>
<keyword evidence="2" id="KW-1185">Reference proteome</keyword>
<dbReference type="EMBL" id="JBBCAQ010000022">
    <property type="protein sequence ID" value="KAK7590639.1"/>
    <property type="molecule type" value="Genomic_DNA"/>
</dbReference>
<organism evidence="1 2">
    <name type="scientific">Parthenolecanium corni</name>
    <dbReference type="NCBI Taxonomy" id="536013"/>
    <lineage>
        <taxon>Eukaryota</taxon>
        <taxon>Metazoa</taxon>
        <taxon>Ecdysozoa</taxon>
        <taxon>Arthropoda</taxon>
        <taxon>Hexapoda</taxon>
        <taxon>Insecta</taxon>
        <taxon>Pterygota</taxon>
        <taxon>Neoptera</taxon>
        <taxon>Paraneoptera</taxon>
        <taxon>Hemiptera</taxon>
        <taxon>Sternorrhyncha</taxon>
        <taxon>Coccoidea</taxon>
        <taxon>Coccidae</taxon>
        <taxon>Parthenolecanium</taxon>
    </lineage>
</organism>
<accession>A0AAN9TK73</accession>
<dbReference type="Proteomes" id="UP001367676">
    <property type="component" value="Unassembled WGS sequence"/>
</dbReference>
<dbReference type="AlphaFoldDB" id="A0AAN9TK73"/>
<reference evidence="1 2" key="1">
    <citation type="submission" date="2024-03" db="EMBL/GenBank/DDBJ databases">
        <title>Adaptation during the transition from Ophiocordyceps entomopathogen to insect associate is accompanied by gene loss and intensified selection.</title>
        <authorList>
            <person name="Ward C.M."/>
            <person name="Onetto C.A."/>
            <person name="Borneman A.R."/>
        </authorList>
    </citation>
    <scope>NUCLEOTIDE SEQUENCE [LARGE SCALE GENOMIC DNA]</scope>
    <source>
        <strain evidence="1">AWRI1</strain>
        <tissue evidence="1">Single Adult Female</tissue>
    </source>
</reference>
<sequence length="343" mass="39456">MSLTPSNANFDFPCLFPTANSAINYQIGNTVIQHRNFLDGRRPRPLHLANNNPTGEAPTRHHVIPYNTFAAFLLTLNTLASSTDFNLNERDYLSRTMSVLSDHYVRRVHRNEILNFSYDSRANFLTSGTAYLNPDFVRRSMQTVVNQNLGFAGGNVVEQNSILINTDLIFSTMVMWIPGNIFFGPEPELRDDDPGEGFEVNSRNIIGDDRFEQLVSLHTNINDFNRNHDRNLFETILTQISQLCELNEVPFNIDQWEVTGTRRVRRNGREIDRNTYKIKIPQAVSIQPSTTPRVELKRSAGFVSFCYPDDLNYLIMKYIEKIDDKINEKHRTYKKDGAASIRK</sequence>
<proteinExistence type="predicted"/>
<evidence type="ECO:0000313" key="2">
    <source>
        <dbReference type="Proteomes" id="UP001367676"/>
    </source>
</evidence>
<name>A0AAN9TK73_9HEMI</name>
<comment type="caution">
    <text evidence="1">The sequence shown here is derived from an EMBL/GenBank/DDBJ whole genome shotgun (WGS) entry which is preliminary data.</text>
</comment>